<dbReference type="EMBL" id="SRSC01000005">
    <property type="protein sequence ID" value="TGU70213.1"/>
    <property type="molecule type" value="Genomic_DNA"/>
</dbReference>
<comment type="caution">
    <text evidence="3">The sequence shown here is derived from an EMBL/GenBank/DDBJ whole genome shotgun (WGS) entry which is preliminary data.</text>
</comment>
<proteinExistence type="predicted"/>
<dbReference type="AlphaFoldDB" id="A0A4S1CAQ5"/>
<name>A0A4S1CAQ5_9BACT</name>
<gene>
    <name evidence="3" type="ORF">E4633_18615</name>
</gene>
<evidence type="ECO:0000313" key="4">
    <source>
        <dbReference type="Proteomes" id="UP000306416"/>
    </source>
</evidence>
<feature type="domain" description="Glycosyl transferase family 1" evidence="2">
    <location>
        <begin position="167"/>
        <end position="326"/>
    </location>
</feature>
<reference evidence="3 4" key="1">
    <citation type="submission" date="2019-04" db="EMBL/GenBank/DDBJ databases">
        <title>Geobacter oryzae sp. nov., ferric-reducing bacteria isolated from paddy soil.</title>
        <authorList>
            <person name="Xu Z."/>
            <person name="Masuda Y."/>
            <person name="Itoh H."/>
            <person name="Senoo K."/>
        </authorList>
    </citation>
    <scope>NUCLEOTIDE SEQUENCE [LARGE SCALE GENOMIC DNA]</scope>
    <source>
        <strain evidence="3 4">Red111</strain>
    </source>
</reference>
<dbReference type="GO" id="GO:0016757">
    <property type="term" value="F:glycosyltransferase activity"/>
    <property type="evidence" value="ECO:0007669"/>
    <property type="project" value="InterPro"/>
</dbReference>
<dbReference type="PANTHER" id="PTHR46401">
    <property type="entry name" value="GLYCOSYLTRANSFERASE WBBK-RELATED"/>
    <property type="match status" value="1"/>
</dbReference>
<dbReference type="Proteomes" id="UP000306416">
    <property type="component" value="Unassembled WGS sequence"/>
</dbReference>
<evidence type="ECO:0000256" key="1">
    <source>
        <dbReference type="ARBA" id="ARBA00022679"/>
    </source>
</evidence>
<dbReference type="Pfam" id="PF00534">
    <property type="entry name" value="Glycos_transf_1"/>
    <property type="match status" value="1"/>
</dbReference>
<dbReference type="GO" id="GO:0009103">
    <property type="term" value="P:lipopolysaccharide biosynthetic process"/>
    <property type="evidence" value="ECO:0007669"/>
    <property type="project" value="TreeGrafter"/>
</dbReference>
<dbReference type="Gene3D" id="3.40.50.2000">
    <property type="entry name" value="Glycogen Phosphorylase B"/>
    <property type="match status" value="2"/>
</dbReference>
<protein>
    <submittedName>
        <fullName evidence="3">Glycosyltransferase</fullName>
    </submittedName>
</protein>
<keyword evidence="1 3" id="KW-0808">Transferase</keyword>
<organism evidence="3 4">
    <name type="scientific">Geomonas terrae</name>
    <dbReference type="NCBI Taxonomy" id="2562681"/>
    <lineage>
        <taxon>Bacteria</taxon>
        <taxon>Pseudomonadati</taxon>
        <taxon>Thermodesulfobacteriota</taxon>
        <taxon>Desulfuromonadia</taxon>
        <taxon>Geobacterales</taxon>
        <taxon>Geobacteraceae</taxon>
        <taxon>Geomonas</taxon>
    </lineage>
</organism>
<dbReference type="SUPFAM" id="SSF53756">
    <property type="entry name" value="UDP-Glycosyltransferase/glycogen phosphorylase"/>
    <property type="match status" value="1"/>
</dbReference>
<dbReference type="InterPro" id="IPR001296">
    <property type="entry name" value="Glyco_trans_1"/>
</dbReference>
<evidence type="ECO:0000259" key="2">
    <source>
        <dbReference type="Pfam" id="PF00534"/>
    </source>
</evidence>
<dbReference type="RefSeq" id="WP_135872554.1">
    <property type="nucleotide sequence ID" value="NZ_SRSC01000005.1"/>
</dbReference>
<sequence length="352" mass="39795">MEPRINIASFPTPNPDTYYFWLYYQHLEEYGYRLIDTRGQSFDCEWVQENRDRVQILHFHWPAYIYSDSSVAAFIQKLLSFYQAIREAKRSGYKILWTVHNLFPHERNNIILEYIGRVILASLADVVFVHFAQAKKKVSLLFGRTKNVEIIPHGTFSSIFKNNCSKAEARTALGLAPQSFVYLLFGPVRPYKGIEKAIEAFKLLDISDSVLVIAGRPSDKGLSETVIAEAQNDDRIKPFLKFIEEDEVQFFFNAADVVLLPYNNVFTSGNLFLALTFDKPVIAPATGIITEVVDSSFGIIYDPADKGALLAAIKTVMQMDLVTAATASAARARLFSWQSSAEISHQAITRIL</sequence>
<keyword evidence="4" id="KW-1185">Reference proteome</keyword>
<dbReference type="PANTHER" id="PTHR46401:SF2">
    <property type="entry name" value="GLYCOSYLTRANSFERASE WBBK-RELATED"/>
    <property type="match status" value="1"/>
</dbReference>
<evidence type="ECO:0000313" key="3">
    <source>
        <dbReference type="EMBL" id="TGU70213.1"/>
    </source>
</evidence>
<accession>A0A4S1CAQ5</accession>